<reference evidence="1" key="1">
    <citation type="submission" date="2018-02" db="EMBL/GenBank/DDBJ databases">
        <authorList>
            <person name="Cohen D.B."/>
            <person name="Kent A.D."/>
        </authorList>
    </citation>
    <scope>NUCLEOTIDE SEQUENCE</scope>
</reference>
<evidence type="ECO:0000313" key="1">
    <source>
        <dbReference type="EMBL" id="SPD32580.1"/>
    </source>
</evidence>
<accession>A0A2N9J7Q8</accession>
<dbReference type="EMBL" id="OIVN01006411">
    <property type="protein sequence ID" value="SPD32580.1"/>
    <property type="molecule type" value="Genomic_DNA"/>
</dbReference>
<dbReference type="AlphaFoldDB" id="A0A2N9J7Q8"/>
<gene>
    <name evidence="1" type="ORF">FSB_LOCUS60462</name>
</gene>
<proteinExistence type="predicted"/>
<name>A0A2N9J7Q8_FAGSY</name>
<protein>
    <submittedName>
        <fullName evidence="1">Uncharacterized protein</fullName>
    </submittedName>
</protein>
<organism evidence="1">
    <name type="scientific">Fagus sylvatica</name>
    <name type="common">Beechnut</name>
    <dbReference type="NCBI Taxonomy" id="28930"/>
    <lineage>
        <taxon>Eukaryota</taxon>
        <taxon>Viridiplantae</taxon>
        <taxon>Streptophyta</taxon>
        <taxon>Embryophyta</taxon>
        <taxon>Tracheophyta</taxon>
        <taxon>Spermatophyta</taxon>
        <taxon>Magnoliopsida</taxon>
        <taxon>eudicotyledons</taxon>
        <taxon>Gunneridae</taxon>
        <taxon>Pentapetalae</taxon>
        <taxon>rosids</taxon>
        <taxon>fabids</taxon>
        <taxon>Fagales</taxon>
        <taxon>Fagaceae</taxon>
        <taxon>Fagus</taxon>
    </lineage>
</organism>
<sequence length="61" mass="6515">MGCSPPFMGSFPPIVASSSPYVEFTGSHGDLRLFEDRGFLMWLVFPLANGVGVSSNSSSFP</sequence>